<dbReference type="Pfam" id="PF25023">
    <property type="entry name" value="TEN_YD-shell"/>
    <property type="match status" value="1"/>
</dbReference>
<dbReference type="PANTHER" id="PTHR32305">
    <property type="match status" value="1"/>
</dbReference>
<feature type="compositionally biased region" description="Gly residues" evidence="2">
    <location>
        <begin position="1335"/>
        <end position="1373"/>
    </location>
</feature>
<protein>
    <submittedName>
        <fullName evidence="5">RHS repeat-associated core domain-containing protein</fullName>
    </submittedName>
</protein>
<dbReference type="InterPro" id="IPR056823">
    <property type="entry name" value="TEN-like_YD-shell"/>
</dbReference>
<keyword evidence="1" id="KW-0677">Repeat</keyword>
<dbReference type="InterPro" id="IPR006530">
    <property type="entry name" value="YD"/>
</dbReference>
<dbReference type="RefSeq" id="WP_302712602.1">
    <property type="nucleotide sequence ID" value="NZ_JAULRT010000052.1"/>
</dbReference>
<evidence type="ECO:0000259" key="4">
    <source>
        <dbReference type="Pfam" id="PF25023"/>
    </source>
</evidence>
<dbReference type="NCBIfam" id="TIGR01643">
    <property type="entry name" value="YD_repeat_2x"/>
    <property type="match status" value="2"/>
</dbReference>
<dbReference type="Pfam" id="PF20148">
    <property type="entry name" value="DUF6531"/>
    <property type="match status" value="1"/>
</dbReference>
<dbReference type="Proteomes" id="UP001168380">
    <property type="component" value="Unassembled WGS sequence"/>
</dbReference>
<dbReference type="PANTHER" id="PTHR32305:SF15">
    <property type="entry name" value="PROTEIN RHSA-RELATED"/>
    <property type="match status" value="1"/>
</dbReference>
<feature type="region of interest" description="Disordered" evidence="2">
    <location>
        <begin position="1335"/>
        <end position="1384"/>
    </location>
</feature>
<dbReference type="InterPro" id="IPR031325">
    <property type="entry name" value="RHS_repeat"/>
</dbReference>
<feature type="domain" description="DUF6531" evidence="3">
    <location>
        <begin position="72"/>
        <end position="139"/>
    </location>
</feature>
<name>A0ABT8TI65_9GAMM</name>
<dbReference type="InterPro" id="IPR050708">
    <property type="entry name" value="T6SS_VgrG/RHS"/>
</dbReference>
<evidence type="ECO:0000313" key="5">
    <source>
        <dbReference type="EMBL" id="MDO3382376.1"/>
    </source>
</evidence>
<sequence length="1473" mass="163320">MNALLLLLNRNFSILKLSVRILTLLSLMLIAAGGYADGFGEYGESLVDVEVEDSPDECGSGGRGSSASSPFPVSYYSGREKKYAVDMHIQGVFPITLGRSYSSHSTYDSPLGYGWAFSHDRRVYEYADGSVVIRYSCGQRDKLRMVAGAYVPAKAGLQGQLSQSENGGYRFAYLSGATDYYDIQGRLIAAETVDGHRLEYSYNPGRYNLVGSSPASIDPDTPMTVASTYQLERIEERLADGTLTGNYIRFEYNPVTGRVVKAIANDDREVTYVHNTFTHKDQNLTNGNLETVNGLEGIVTQYKYEDPYDSHNLTSSQVGEGATPVINVYDEKDRVVQQTYGHQNFDINYVAPYYHTIVTETITDDNGENPVSAVTEYTFNEHGFTTDILDAEGSLTQYKLSTNNLVEREIISGPENESGERDVIKTLEFDFTAEGRLRAQKTKLSSGEVIVRQVTYNGSFIESEQVVSSKDPHKIFRSEYLHNVNADGKPITIQSVRNRKEDGSYQTVNYKYNLRNQLIEIQYDDGTVYVIEYENNSPYLTRTYWRDSNGVEVAEGQEHFSYDARGNISTMTDAKSNVSTFNEYDDLDRLLSVTNALQEETIYFYEGNNLVATEQNRKPDGQGGFSQGLHTKYFFNSEQRVIRTEQLSDQGLVTQSAFTYDSRGLILTGSDGHNPAAVFTYDKLGQLKTQTDANGHALSYEYDAAGRRTLEADLNDLSRIRRYTYDSLDRLIKEEVLGVNTTVESEYEYDALGNIVRVKDGNQGAFVFTYDALSRRVSEQRPMGELTTIHYNNRDEQVKVVTPRGSKLTYEYAPWGGLERVDVFSSEASTVSEYHQRFEYDLNTNIHKSYDSRISAIPLYTYEYDTLDRLAHTTVHYIPGGDRELAFEYNDRGLQKSITYNNGVVQTVNTFQYDTLNRLKSANLVGRAYSAFYSEDNRLEGVDNSNGTMARFEYRPAGELKSVHYHHGAKTIEALVYGFDAIGRRDSVNDKDGTHTYEYDSFDRLTSVLYDPSKGLRDFSAEYDAIGNRKEADEPNAYRYDTNQQLIGMDQYTLDYDDAGNLINQETNQGTRVFSYDAFERLSQFTQGTTTATYQYDNIGRRISKTVNGNTTWFLWQGSSLIAEFTELGSVVAESKRYDYFLSDLLPAQVETSNGIHTIHGDHLGTARFATRIDGKVAWRANSEAFGKAFIYNDVDKDGQSLVLNTRFPGQYYDAESGLHYNLHRYYDPKLGRYISSDPIGLGGGINTYGYAYANPITYIDPTGELGLAGGLAGGLGNLGYQLSRNGGRFDCVDWGDVISWALMGSGAGAFARAGGAALRGAAANRALRFSRGGGRGGAAAGGGRGGAAAGGGRGSASAGSGGGRGGASAGSGRGREATGIKGSRGFELRNAPYQGVRNEMTTFNGTKFSGHALDQMQNRGIMPSVVLNVIRTGKIFRTRAGTTGFYDAVNNIRVIIDSKTGKVITVIWGAPK</sequence>
<accession>A0ABT8TI65</accession>
<feature type="domain" description="Teneurin-like YD-shell" evidence="4">
    <location>
        <begin position="961"/>
        <end position="1238"/>
    </location>
</feature>
<organism evidence="5 6">
    <name type="scientific">Gilvimarinus algae</name>
    <dbReference type="NCBI Taxonomy" id="3058037"/>
    <lineage>
        <taxon>Bacteria</taxon>
        <taxon>Pseudomonadati</taxon>
        <taxon>Pseudomonadota</taxon>
        <taxon>Gammaproteobacteria</taxon>
        <taxon>Cellvibrionales</taxon>
        <taxon>Cellvibrionaceae</taxon>
        <taxon>Gilvimarinus</taxon>
    </lineage>
</organism>
<dbReference type="Gene3D" id="2.180.10.10">
    <property type="entry name" value="RHS repeat-associated core"/>
    <property type="match status" value="3"/>
</dbReference>
<reference evidence="5" key="1">
    <citation type="submission" date="2023-07" db="EMBL/GenBank/DDBJ databases">
        <title>Gilvimarinus algae sp. nov., isolated from the surface of Kelp.</title>
        <authorList>
            <person name="Sun Y.Y."/>
            <person name="Gong Y."/>
            <person name="Du Z.J."/>
        </authorList>
    </citation>
    <scope>NUCLEOTIDE SEQUENCE</scope>
    <source>
        <strain evidence="5">SDUM040014</strain>
    </source>
</reference>
<keyword evidence="6" id="KW-1185">Reference proteome</keyword>
<evidence type="ECO:0000313" key="6">
    <source>
        <dbReference type="Proteomes" id="UP001168380"/>
    </source>
</evidence>
<dbReference type="InterPro" id="IPR045351">
    <property type="entry name" value="DUF6531"/>
</dbReference>
<dbReference type="InterPro" id="IPR022385">
    <property type="entry name" value="Rhs_assc_core"/>
</dbReference>
<comment type="caution">
    <text evidence="5">The sequence shown here is derived from an EMBL/GenBank/DDBJ whole genome shotgun (WGS) entry which is preliminary data.</text>
</comment>
<evidence type="ECO:0000256" key="1">
    <source>
        <dbReference type="ARBA" id="ARBA00022737"/>
    </source>
</evidence>
<gene>
    <name evidence="5" type="ORF">QWI16_09325</name>
</gene>
<dbReference type="InterPro" id="IPR025354">
    <property type="entry name" value="DUF4258"/>
</dbReference>
<dbReference type="NCBIfam" id="TIGR03696">
    <property type="entry name" value="Rhs_assc_core"/>
    <property type="match status" value="1"/>
</dbReference>
<evidence type="ECO:0000259" key="3">
    <source>
        <dbReference type="Pfam" id="PF20148"/>
    </source>
</evidence>
<proteinExistence type="predicted"/>
<dbReference type="Pfam" id="PF14076">
    <property type="entry name" value="DUF4258"/>
    <property type="match status" value="1"/>
</dbReference>
<dbReference type="Pfam" id="PF05593">
    <property type="entry name" value="RHS_repeat"/>
    <property type="match status" value="1"/>
</dbReference>
<evidence type="ECO:0000256" key="2">
    <source>
        <dbReference type="SAM" id="MobiDB-lite"/>
    </source>
</evidence>
<dbReference type="EMBL" id="JAULRT010000052">
    <property type="protein sequence ID" value="MDO3382376.1"/>
    <property type="molecule type" value="Genomic_DNA"/>
</dbReference>